<comment type="caution">
    <text evidence="7">The sequence shown here is derived from an EMBL/GenBank/DDBJ whole genome shotgun (WGS) entry which is preliminary data.</text>
</comment>
<name>A0A5C7GI98_9FLAO</name>
<feature type="chain" id="PRO_5022829057" evidence="5">
    <location>
        <begin position="21"/>
        <end position="445"/>
    </location>
</feature>
<organism evidence="7 8">
    <name type="scientific">Seonamhaeicola maritimus</name>
    <dbReference type="NCBI Taxonomy" id="2591822"/>
    <lineage>
        <taxon>Bacteria</taxon>
        <taxon>Pseudomonadati</taxon>
        <taxon>Bacteroidota</taxon>
        <taxon>Flavobacteriia</taxon>
        <taxon>Flavobacteriales</taxon>
        <taxon>Flavobacteriaceae</taxon>
    </lineage>
</organism>
<dbReference type="Gene3D" id="3.40.30.10">
    <property type="entry name" value="Glutaredoxin"/>
    <property type="match status" value="1"/>
</dbReference>
<evidence type="ECO:0000313" key="8">
    <source>
        <dbReference type="Proteomes" id="UP000321080"/>
    </source>
</evidence>
<keyword evidence="5" id="KW-0732">Signal</keyword>
<dbReference type="SUPFAM" id="SSF52833">
    <property type="entry name" value="Thioredoxin-like"/>
    <property type="match status" value="1"/>
</dbReference>
<sequence>MKRALKHIIISMLLPTVIFAQHTIKGTFSPAEDYNVALLYKVTPTVSEYITNAEVKEDGSFIIQLDSTVTQGMYRLVYAIPQEDYNFDIIYNGKEDVELTFNSETGAKFLTSLENKLLASYTNSMSMVTHSIGKFFSEQSTDTLALAKIFETQKDTQKNYEEAAKDHIVLEFIKANKPYTPEGFEDVKTYVNNLKDHYFDYVDFTNETLQSSNFLEERVLNYVFGMTIDSDDEIVNYKTNIDVVNKAMNEAPNGVKRILWVSLWQQMVDLNFETVANYISEEYLMDIAVAMNDQELLNALIRYENVSIGKIAPDFSFEVGEGAKNELKKLSELNDAEHYVLVFWNSTCAHCLDEIPLLQTYLKGKSKDKVQVIAIALEEEPNPWKDLITNYPEFIHVYGEGKWENPIGNDYSVTATPTYFILDKDKKIIGKPEDFEDLNKFLEDD</sequence>
<proteinExistence type="predicted"/>
<dbReference type="Proteomes" id="UP000321080">
    <property type="component" value="Unassembled WGS sequence"/>
</dbReference>
<feature type="signal peptide" evidence="5">
    <location>
        <begin position="1"/>
        <end position="20"/>
    </location>
</feature>
<dbReference type="InterPro" id="IPR013766">
    <property type="entry name" value="Thioredoxin_domain"/>
</dbReference>
<dbReference type="PANTHER" id="PTHR42852:SF6">
    <property type="entry name" value="THIOL:DISULFIDE INTERCHANGE PROTEIN DSBE"/>
    <property type="match status" value="1"/>
</dbReference>
<dbReference type="InterPro" id="IPR050553">
    <property type="entry name" value="Thioredoxin_ResA/DsbE_sf"/>
</dbReference>
<evidence type="ECO:0000256" key="4">
    <source>
        <dbReference type="ARBA" id="ARBA00023284"/>
    </source>
</evidence>
<dbReference type="OrthoDB" id="6399635at2"/>
<dbReference type="InterPro" id="IPR012336">
    <property type="entry name" value="Thioredoxin-like_fold"/>
</dbReference>
<dbReference type="PANTHER" id="PTHR42852">
    <property type="entry name" value="THIOL:DISULFIDE INTERCHANGE PROTEIN DSBE"/>
    <property type="match status" value="1"/>
</dbReference>
<dbReference type="CDD" id="cd02966">
    <property type="entry name" value="TlpA_like_family"/>
    <property type="match status" value="1"/>
</dbReference>
<dbReference type="EMBL" id="VRKQ01000010">
    <property type="protein sequence ID" value="TXG37041.1"/>
    <property type="molecule type" value="Genomic_DNA"/>
</dbReference>
<keyword evidence="3" id="KW-1015">Disulfide bond</keyword>
<dbReference type="AlphaFoldDB" id="A0A5C7GI98"/>
<keyword evidence="2" id="KW-0201">Cytochrome c-type biogenesis</keyword>
<dbReference type="RefSeq" id="WP_147768179.1">
    <property type="nucleotide sequence ID" value="NZ_VRKQ01000010.1"/>
</dbReference>
<feature type="domain" description="Thioredoxin" evidence="6">
    <location>
        <begin position="306"/>
        <end position="445"/>
    </location>
</feature>
<keyword evidence="8" id="KW-1185">Reference proteome</keyword>
<accession>A0A5C7GI98</accession>
<evidence type="ECO:0000259" key="6">
    <source>
        <dbReference type="PROSITE" id="PS51352"/>
    </source>
</evidence>
<evidence type="ECO:0000313" key="7">
    <source>
        <dbReference type="EMBL" id="TXG37041.1"/>
    </source>
</evidence>
<dbReference type="GO" id="GO:0030313">
    <property type="term" value="C:cell envelope"/>
    <property type="evidence" value="ECO:0007669"/>
    <property type="project" value="UniProtKB-SubCell"/>
</dbReference>
<evidence type="ECO:0000256" key="5">
    <source>
        <dbReference type="SAM" id="SignalP"/>
    </source>
</evidence>
<keyword evidence="4" id="KW-0676">Redox-active center</keyword>
<protein>
    <submittedName>
        <fullName evidence="7">TlpA family protein disulfide reductase</fullName>
    </submittedName>
</protein>
<reference evidence="7 8" key="1">
    <citation type="submission" date="2019-08" db="EMBL/GenBank/DDBJ databases">
        <title>Seonamhaeicola sediminis sp. nov., isolated from marine sediment.</title>
        <authorList>
            <person name="Cao W.R."/>
        </authorList>
    </citation>
    <scope>NUCLEOTIDE SEQUENCE [LARGE SCALE GENOMIC DNA]</scope>
    <source>
        <strain evidence="7 8">1505</strain>
    </source>
</reference>
<dbReference type="PROSITE" id="PS51352">
    <property type="entry name" value="THIOREDOXIN_2"/>
    <property type="match status" value="1"/>
</dbReference>
<evidence type="ECO:0000256" key="3">
    <source>
        <dbReference type="ARBA" id="ARBA00023157"/>
    </source>
</evidence>
<evidence type="ECO:0000256" key="2">
    <source>
        <dbReference type="ARBA" id="ARBA00022748"/>
    </source>
</evidence>
<dbReference type="Pfam" id="PF13905">
    <property type="entry name" value="Thioredoxin_8"/>
    <property type="match status" value="1"/>
</dbReference>
<dbReference type="GO" id="GO:0017004">
    <property type="term" value="P:cytochrome complex assembly"/>
    <property type="evidence" value="ECO:0007669"/>
    <property type="project" value="UniProtKB-KW"/>
</dbReference>
<dbReference type="InterPro" id="IPR017937">
    <property type="entry name" value="Thioredoxin_CS"/>
</dbReference>
<dbReference type="InterPro" id="IPR036249">
    <property type="entry name" value="Thioredoxin-like_sf"/>
</dbReference>
<dbReference type="PROSITE" id="PS00194">
    <property type="entry name" value="THIOREDOXIN_1"/>
    <property type="match status" value="1"/>
</dbReference>
<gene>
    <name evidence="7" type="ORF">FUA22_10775</name>
</gene>
<evidence type="ECO:0000256" key="1">
    <source>
        <dbReference type="ARBA" id="ARBA00004196"/>
    </source>
</evidence>
<comment type="subcellular location">
    <subcellularLocation>
        <location evidence="1">Cell envelope</location>
    </subcellularLocation>
</comment>